<dbReference type="Proteomes" id="UP000624325">
    <property type="component" value="Unassembled WGS sequence"/>
</dbReference>
<evidence type="ECO:0000313" key="1">
    <source>
        <dbReference type="EMBL" id="GIF58184.1"/>
    </source>
</evidence>
<protein>
    <submittedName>
        <fullName evidence="1">Uncharacterized protein</fullName>
    </submittedName>
</protein>
<accession>A0ABQ4C604</accession>
<keyword evidence="2" id="KW-1185">Reference proteome</keyword>
<comment type="caution">
    <text evidence="1">The sequence shown here is derived from an EMBL/GenBank/DDBJ whole genome shotgun (WGS) entry which is preliminary data.</text>
</comment>
<evidence type="ECO:0000313" key="2">
    <source>
        <dbReference type="Proteomes" id="UP000624325"/>
    </source>
</evidence>
<gene>
    <name evidence="1" type="ORF">Air01nite_42790</name>
</gene>
<reference evidence="1 2" key="1">
    <citation type="submission" date="2021-01" db="EMBL/GenBank/DDBJ databases">
        <title>Whole genome shotgun sequence of Asanoa iriomotensis NBRC 100142.</title>
        <authorList>
            <person name="Komaki H."/>
            <person name="Tamura T."/>
        </authorList>
    </citation>
    <scope>NUCLEOTIDE SEQUENCE [LARGE SCALE GENOMIC DNA]</scope>
    <source>
        <strain evidence="1 2">NBRC 100142</strain>
    </source>
</reference>
<dbReference type="EMBL" id="BONC01000030">
    <property type="protein sequence ID" value="GIF58184.1"/>
    <property type="molecule type" value="Genomic_DNA"/>
</dbReference>
<proteinExistence type="predicted"/>
<name>A0ABQ4C604_9ACTN</name>
<sequence>MAGQAAGERDQLVHGFEVAADTAEHRQALVAVAPPDEDMSINNFPAGQTGINAYQITLSVVDFGLDQAKARRVRRSGGSWASRIGNHPGESDGVLNRLCKMEA</sequence>
<organism evidence="1 2">
    <name type="scientific">Asanoa iriomotensis</name>
    <dbReference type="NCBI Taxonomy" id="234613"/>
    <lineage>
        <taxon>Bacteria</taxon>
        <taxon>Bacillati</taxon>
        <taxon>Actinomycetota</taxon>
        <taxon>Actinomycetes</taxon>
        <taxon>Micromonosporales</taxon>
        <taxon>Micromonosporaceae</taxon>
        <taxon>Asanoa</taxon>
    </lineage>
</organism>